<dbReference type="AlphaFoldDB" id="A0A8C4NGY9"/>
<keyword evidence="5" id="KW-0966">Cell projection</keyword>
<evidence type="ECO:0000256" key="7">
    <source>
        <dbReference type="PROSITE-ProRule" id="PRU00706"/>
    </source>
</evidence>
<keyword evidence="6" id="KW-0418">Kinase</keyword>
<dbReference type="PIRSF" id="PIRSF036503">
    <property type="entry name" value="NDK7"/>
    <property type="match status" value="1"/>
</dbReference>
<dbReference type="GeneTree" id="ENSGT00940000158946"/>
<keyword evidence="6" id="KW-0378">Hydrolase</keyword>
<dbReference type="InterPro" id="IPR001564">
    <property type="entry name" value="Nucleoside_diP_kinase"/>
</dbReference>
<dbReference type="SMART" id="SM00562">
    <property type="entry name" value="NDK"/>
    <property type="match status" value="2"/>
</dbReference>
<dbReference type="OMA" id="VCMCLEI"/>
<dbReference type="PROSITE" id="PS51374">
    <property type="entry name" value="NDPK_LIKE"/>
    <property type="match status" value="2"/>
</dbReference>
<reference evidence="10" key="2">
    <citation type="submission" date="2025-09" db="UniProtKB">
        <authorList>
            <consortium name="Ensembl"/>
        </authorList>
    </citation>
    <scope>IDENTIFICATION</scope>
</reference>
<dbReference type="GO" id="GO:0006183">
    <property type="term" value="P:GTP biosynthetic process"/>
    <property type="evidence" value="ECO:0007669"/>
    <property type="project" value="UniProtKB-UniRule"/>
</dbReference>
<comment type="subcellular location">
    <subcellularLocation>
        <location evidence="1">Cytoplasm</location>
        <location evidence="1">Cytoskeleton</location>
        <location evidence="1">Cilium axoneme</location>
    </subcellularLocation>
</comment>
<dbReference type="PANTHER" id="PTHR43109">
    <property type="entry name" value="NUCLEOSIDE DIPHOSPHATE KINASE 7"/>
    <property type="match status" value="1"/>
</dbReference>
<dbReference type="GO" id="GO:0004550">
    <property type="term" value="F:nucleoside diphosphate kinase activity"/>
    <property type="evidence" value="ECO:0007669"/>
    <property type="project" value="InterPro"/>
</dbReference>
<keyword evidence="6" id="KW-0808">Transferase</keyword>
<proteinExistence type="inferred from homology"/>
<dbReference type="Ensembl" id="ENSEBUT00000007055.1">
    <property type="protein sequence ID" value="ENSEBUP00000006597.1"/>
    <property type="gene ID" value="ENSEBUG00000004363.1"/>
</dbReference>
<comment type="caution">
    <text evidence="7">Lacks conserved residue(s) required for the propagation of feature annotation.</text>
</comment>
<dbReference type="GO" id="GO:0005524">
    <property type="term" value="F:ATP binding"/>
    <property type="evidence" value="ECO:0007669"/>
    <property type="project" value="UniProtKB-UniRule"/>
</dbReference>
<dbReference type="Proteomes" id="UP000694388">
    <property type="component" value="Unplaced"/>
</dbReference>
<evidence type="ECO:0000256" key="8">
    <source>
        <dbReference type="RuleBase" id="RU004011"/>
    </source>
</evidence>
<evidence type="ECO:0000256" key="1">
    <source>
        <dbReference type="ARBA" id="ARBA00004430"/>
    </source>
</evidence>
<feature type="domain" description="DM10" evidence="9">
    <location>
        <begin position="13"/>
        <end position="101"/>
    </location>
</feature>
<dbReference type="Gene3D" id="3.30.70.141">
    <property type="entry name" value="Nucleoside diphosphate kinase-like domain"/>
    <property type="match status" value="2"/>
</dbReference>
<dbReference type="InterPro" id="IPR006602">
    <property type="entry name" value="DM10_dom"/>
</dbReference>
<evidence type="ECO:0000256" key="3">
    <source>
        <dbReference type="ARBA" id="ARBA00022490"/>
    </source>
</evidence>
<name>A0A8C4NGY9_EPTBU</name>
<evidence type="ECO:0000313" key="10">
    <source>
        <dbReference type="Ensembl" id="ENSEBUP00000006597.1"/>
    </source>
</evidence>
<dbReference type="PANTHER" id="PTHR43109:SF2">
    <property type="entry name" value="NUCLEOSIDE DIPHOSPHATE KINASE 7"/>
    <property type="match status" value="1"/>
</dbReference>
<dbReference type="SMART" id="SM00676">
    <property type="entry name" value="DM10"/>
    <property type="match status" value="1"/>
</dbReference>
<keyword evidence="6" id="KW-0539">Nucleus</keyword>
<dbReference type="GO" id="GO:0006241">
    <property type="term" value="P:CTP biosynthetic process"/>
    <property type="evidence" value="ECO:0007669"/>
    <property type="project" value="UniProtKB-UniRule"/>
</dbReference>
<evidence type="ECO:0000256" key="2">
    <source>
        <dbReference type="ARBA" id="ARBA00008142"/>
    </source>
</evidence>
<dbReference type="PRINTS" id="PR01243">
    <property type="entry name" value="NUCDPKINASE"/>
</dbReference>
<sequence length="393" mass="43883">MQTKSETAACMECEQRFCFLAEWPDPYSGIVRHFQLNVYPKDFSVEMYDVRNNRVFLRRTGCPSLSRRELRIGGKVLVCSRLLSITSYGDTCTARMLHNAHQKTLAIVKPQAMAKVGTIMEVISEAGLTITQARMVKFERKHVEDFSARLQANCCFNEMINELVSGPALVMELMGKNAVAVWRRFLGFSTSEVDENREPDCAKGDVLNLTNDKIQNLGDQGYGSLSDEEAVQELDIIFPSTGHHHGPPSAARLDNSTCCIIKPHAVSEGLVGKIVNAILEAGFEISALRMLVLEIKEAKEFLEVYHGVVQEYKALVTELSTGPCMALEVCGETAVESFRELCGPWDPEIARTLRPKSLRALFGKDKVHNALHCTDLPEDGKLEVEYFFKVLSN</sequence>
<comment type="similarity">
    <text evidence="2 6 7 8">Belongs to the NDK family.</text>
</comment>
<dbReference type="PROSITE" id="PS51336">
    <property type="entry name" value="DM10"/>
    <property type="match status" value="1"/>
</dbReference>
<evidence type="ECO:0000256" key="4">
    <source>
        <dbReference type="ARBA" id="ARBA00023212"/>
    </source>
</evidence>
<evidence type="ECO:0000256" key="6">
    <source>
        <dbReference type="PIRNR" id="PIRNR036503"/>
    </source>
</evidence>
<keyword evidence="3" id="KW-0963">Cytoplasm</keyword>
<keyword evidence="11" id="KW-1185">Reference proteome</keyword>
<dbReference type="FunFam" id="3.30.70.141:FF:000004">
    <property type="entry name" value="Nucleoside diphosphate kinase 7"/>
    <property type="match status" value="1"/>
</dbReference>
<evidence type="ECO:0000259" key="9">
    <source>
        <dbReference type="PROSITE" id="PS51336"/>
    </source>
</evidence>
<accession>A0A8C4NGY9</accession>
<dbReference type="GO" id="GO:0005879">
    <property type="term" value="C:axonemal microtubule"/>
    <property type="evidence" value="ECO:0007669"/>
    <property type="project" value="TreeGrafter"/>
</dbReference>
<dbReference type="InterPro" id="IPR034907">
    <property type="entry name" value="NDK-like_dom"/>
</dbReference>
<keyword evidence="4" id="KW-0206">Cytoskeleton</keyword>
<dbReference type="GO" id="GO:0006228">
    <property type="term" value="P:UTP biosynthetic process"/>
    <property type="evidence" value="ECO:0007669"/>
    <property type="project" value="UniProtKB-UniRule"/>
</dbReference>
<protein>
    <recommendedName>
        <fullName evidence="6">Nucleoside diphosphate kinase homolog 7</fullName>
        <shortName evidence="6">NDK 7</shortName>
    </recommendedName>
</protein>
<evidence type="ECO:0000313" key="11">
    <source>
        <dbReference type="Proteomes" id="UP000694388"/>
    </source>
</evidence>
<dbReference type="CDD" id="cd04412">
    <property type="entry name" value="NDPk7B"/>
    <property type="match status" value="1"/>
</dbReference>
<organism evidence="10 11">
    <name type="scientific">Eptatretus burgeri</name>
    <name type="common">Inshore hagfish</name>
    <dbReference type="NCBI Taxonomy" id="7764"/>
    <lineage>
        <taxon>Eukaryota</taxon>
        <taxon>Metazoa</taxon>
        <taxon>Chordata</taxon>
        <taxon>Craniata</taxon>
        <taxon>Vertebrata</taxon>
        <taxon>Cyclostomata</taxon>
        <taxon>Myxini</taxon>
        <taxon>Myxiniformes</taxon>
        <taxon>Myxinidae</taxon>
        <taxon>Eptatretinae</taxon>
        <taxon>Eptatretus</taxon>
    </lineage>
</organism>
<dbReference type="InterPro" id="IPR036850">
    <property type="entry name" value="NDK-like_dom_sf"/>
</dbReference>
<dbReference type="InterPro" id="IPR011410">
    <property type="entry name" value="NDPK7"/>
</dbReference>
<dbReference type="SUPFAM" id="SSF54919">
    <property type="entry name" value="Nucleoside diphosphate kinase, NDK"/>
    <property type="match status" value="2"/>
</dbReference>
<reference evidence="10" key="1">
    <citation type="submission" date="2025-08" db="UniProtKB">
        <authorList>
            <consortium name="Ensembl"/>
        </authorList>
    </citation>
    <scope>IDENTIFICATION</scope>
</reference>
<dbReference type="GO" id="GO:0008408">
    <property type="term" value="F:3'-5' exonuclease activity"/>
    <property type="evidence" value="ECO:0007669"/>
    <property type="project" value="UniProtKB-UniRule"/>
</dbReference>
<dbReference type="Pfam" id="PF00334">
    <property type="entry name" value="NDK"/>
    <property type="match status" value="2"/>
</dbReference>
<evidence type="ECO:0000256" key="5">
    <source>
        <dbReference type="ARBA" id="ARBA00023273"/>
    </source>
</evidence>
<dbReference type="InterPro" id="IPR037993">
    <property type="entry name" value="NDPk7B"/>
</dbReference>